<name>A0A3B0ZFI9_9ZZZZ</name>
<dbReference type="Pfam" id="PF02036">
    <property type="entry name" value="SCP2"/>
    <property type="match status" value="1"/>
</dbReference>
<proteinExistence type="inferred from homology"/>
<accession>A0A3B0ZFI9</accession>
<evidence type="ECO:0000313" key="2">
    <source>
        <dbReference type="EMBL" id="VAW92155.1"/>
    </source>
</evidence>
<dbReference type="PANTHER" id="PTHR38693:SF1">
    <property type="entry name" value="UBIQUINONE BIOSYNTHESIS ACCESSORY FACTOR UBIJ"/>
    <property type="match status" value="1"/>
</dbReference>
<dbReference type="InterPro" id="IPR038989">
    <property type="entry name" value="UbiJ"/>
</dbReference>
<dbReference type="HAMAP" id="MF_02215">
    <property type="entry name" value="UbiJ"/>
    <property type="match status" value="1"/>
</dbReference>
<dbReference type="SUPFAM" id="SSF55718">
    <property type="entry name" value="SCP-like"/>
    <property type="match status" value="1"/>
</dbReference>
<protein>
    <submittedName>
        <fullName evidence="2">Protein YigP (COG3165) clustered with ubiquinone biosynthetic genes</fullName>
    </submittedName>
</protein>
<dbReference type="EMBL" id="UOFS01000011">
    <property type="protein sequence ID" value="VAW92155.1"/>
    <property type="molecule type" value="Genomic_DNA"/>
</dbReference>
<dbReference type="PANTHER" id="PTHR38693">
    <property type="entry name" value="UBIQUINONE BIOSYNTHESIS PROTEIN UBIJ"/>
    <property type="match status" value="1"/>
</dbReference>
<dbReference type="GO" id="GO:0006744">
    <property type="term" value="P:ubiquinone biosynthetic process"/>
    <property type="evidence" value="ECO:0007669"/>
    <property type="project" value="InterPro"/>
</dbReference>
<dbReference type="InterPro" id="IPR036527">
    <property type="entry name" value="SCP2_sterol-bd_dom_sf"/>
</dbReference>
<keyword evidence="2" id="KW-0830">Ubiquinone</keyword>
<dbReference type="InterPro" id="IPR003033">
    <property type="entry name" value="SCP2_sterol-bd_dom"/>
</dbReference>
<feature type="domain" description="SCP2" evidence="1">
    <location>
        <begin position="20"/>
        <end position="120"/>
    </location>
</feature>
<dbReference type="AlphaFoldDB" id="A0A3B0ZFI9"/>
<gene>
    <name evidence="2" type="ORF">MNBD_GAMMA22-2383</name>
</gene>
<organism evidence="2">
    <name type="scientific">hydrothermal vent metagenome</name>
    <dbReference type="NCBI Taxonomy" id="652676"/>
    <lineage>
        <taxon>unclassified sequences</taxon>
        <taxon>metagenomes</taxon>
        <taxon>ecological metagenomes</taxon>
    </lineage>
</organism>
<sequence>MSFMKIEARQAFYAILEQAINRYLELDPDYTQKLTPLYGSIIEIELTGLGLRVYLRTDRNGIICQGQLEGEPDCAIKGTPIGLLKMTVAEKTAQTKGLFSGEVAFTGNVQLGQKMKQVLDSIEIDWEEHLSHITGDVVAYRLGQATRLGFSWMQQGAQQMRDNVRDYFVYESQDIPLPAEINHFIAQVDTLRDDVARSQARIQKILHNLEC</sequence>
<dbReference type="Gene3D" id="3.30.1050.10">
    <property type="entry name" value="SCP2 sterol-binding domain"/>
    <property type="match status" value="1"/>
</dbReference>
<evidence type="ECO:0000259" key="1">
    <source>
        <dbReference type="Pfam" id="PF02036"/>
    </source>
</evidence>
<reference evidence="2" key="1">
    <citation type="submission" date="2018-06" db="EMBL/GenBank/DDBJ databases">
        <authorList>
            <person name="Zhirakovskaya E."/>
        </authorList>
    </citation>
    <scope>NUCLEOTIDE SEQUENCE</scope>
</reference>